<feature type="binding site" evidence="5">
    <location>
        <position position="223"/>
    </location>
    <ligand>
        <name>ATP</name>
        <dbReference type="ChEBI" id="CHEBI:30616"/>
    </ligand>
</feature>
<dbReference type="InterPro" id="IPR040686">
    <property type="entry name" value="PurK_C"/>
</dbReference>
<dbReference type="GO" id="GO:0006189">
    <property type="term" value="P:'de novo' IMP biosynthetic process"/>
    <property type="evidence" value="ECO:0007669"/>
    <property type="project" value="UniProtKB-UniRule"/>
</dbReference>
<feature type="binding site" evidence="5">
    <location>
        <position position="115"/>
    </location>
    <ligand>
        <name>ATP</name>
        <dbReference type="ChEBI" id="CHEBI:30616"/>
    </ligand>
</feature>
<evidence type="ECO:0000256" key="2">
    <source>
        <dbReference type="ARBA" id="ARBA00022741"/>
    </source>
</evidence>
<evidence type="ECO:0000256" key="4">
    <source>
        <dbReference type="ARBA" id="ARBA00022840"/>
    </source>
</evidence>
<dbReference type="PANTHER" id="PTHR11609">
    <property type="entry name" value="PURINE BIOSYNTHESIS PROTEIN 6/7, PUR6/7"/>
    <property type="match status" value="1"/>
</dbReference>
<keyword evidence="1 5" id="KW-0436">Ligase</keyword>
<dbReference type="NCBIfam" id="TIGR01161">
    <property type="entry name" value="purK"/>
    <property type="match status" value="1"/>
</dbReference>
<dbReference type="InterPro" id="IPR005875">
    <property type="entry name" value="PurK"/>
</dbReference>
<evidence type="ECO:0000256" key="6">
    <source>
        <dbReference type="RuleBase" id="RU361200"/>
    </source>
</evidence>
<evidence type="ECO:0000256" key="5">
    <source>
        <dbReference type="HAMAP-Rule" id="MF_01928"/>
    </source>
</evidence>
<dbReference type="FunFam" id="3.30.1490.20:FF:000015">
    <property type="entry name" value="N5-carboxyaminoimidazole ribonucleotide synthase"/>
    <property type="match status" value="1"/>
</dbReference>
<dbReference type="InterPro" id="IPR054350">
    <property type="entry name" value="PurT/PurK_preATP-grasp"/>
</dbReference>
<comment type="caution">
    <text evidence="8">The sequence shown here is derived from an EMBL/GenBank/DDBJ whole genome shotgun (WGS) entry which is preliminary data.</text>
</comment>
<comment type="function">
    <text evidence="5">Catalyzes the ATP-dependent conversion of 5-aminoimidazole ribonucleotide (AIR) and HCO(3)(-) to N5-carboxyaminoimidazole ribonucleotide (N5-CAIR).</text>
</comment>
<reference evidence="8" key="1">
    <citation type="submission" date="2017-05" db="EMBL/GenBank/DDBJ databases">
        <authorList>
            <person name="Varghese N."/>
            <person name="Submissions S."/>
        </authorList>
    </citation>
    <scope>NUCLEOTIDE SEQUENCE</scope>
    <source>
        <strain evidence="8">DSM 45262</strain>
    </source>
</reference>
<dbReference type="NCBIfam" id="NF004679">
    <property type="entry name" value="PRK06019.1-5"/>
    <property type="match status" value="1"/>
</dbReference>
<sequence length="396" mass="42953">MIETMKQKTAGLIKPGQTIGILGGGQLGRMVILEGRKLGYRFVTLDPAADCPGGQVSDRHVSAPYDDQEAAASLAEAADMILYEFENIDPEIVKKLEQQTLVPQGSRLLELTRHRLMEKQALTRAGIPVAPYVAVETEADLRQALAELGLPAVLKTATGGYDGKGQWMLKTDQDVAALPAELFQQGKTLVLEQFIPFQKECSVVVARSVHGEVKAFPPSVNLHRHHILHMSVAPAPLAEGVAERAVRLAEQVADSLGVVGLVAVEMFVLASGELLVNELAPRPHNSGHYTFDACLTSQFEQFVRAVVGLPLGPTTLTSPAVMVNILGEHGEAFNQAYGLLPGQVKVHWYGKEIAKKGRKMGHVTVVDDLESAIAWIDASGIWPPLTEQEKKVIYDR</sequence>
<dbReference type="GO" id="GO:0005829">
    <property type="term" value="C:cytosol"/>
    <property type="evidence" value="ECO:0007669"/>
    <property type="project" value="TreeGrafter"/>
</dbReference>
<evidence type="ECO:0000256" key="3">
    <source>
        <dbReference type="ARBA" id="ARBA00022755"/>
    </source>
</evidence>
<proteinExistence type="inferred from homology"/>
<dbReference type="Pfam" id="PF02222">
    <property type="entry name" value="ATP-grasp"/>
    <property type="match status" value="1"/>
</dbReference>
<dbReference type="HAMAP" id="MF_01928">
    <property type="entry name" value="PurK"/>
    <property type="match status" value="1"/>
</dbReference>
<comment type="subunit">
    <text evidence="5 6">Homodimer.</text>
</comment>
<feature type="binding site" evidence="5">
    <location>
        <begin position="160"/>
        <end position="166"/>
    </location>
    <ligand>
        <name>ATP</name>
        <dbReference type="ChEBI" id="CHEBI:30616"/>
    </ligand>
</feature>
<evidence type="ECO:0000313" key="9">
    <source>
        <dbReference type="Proteomes" id="UP001157946"/>
    </source>
</evidence>
<feature type="binding site" evidence="5">
    <location>
        <position position="200"/>
    </location>
    <ligand>
        <name>ATP</name>
        <dbReference type="ChEBI" id="CHEBI:30616"/>
    </ligand>
</feature>
<evidence type="ECO:0000259" key="7">
    <source>
        <dbReference type="PROSITE" id="PS50975"/>
    </source>
</evidence>
<feature type="binding site" evidence="5">
    <location>
        <begin position="192"/>
        <end position="195"/>
    </location>
    <ligand>
        <name>ATP</name>
        <dbReference type="ChEBI" id="CHEBI:30616"/>
    </ligand>
</feature>
<dbReference type="EC" id="6.3.4.18" evidence="5 6"/>
<dbReference type="Proteomes" id="UP001157946">
    <property type="component" value="Unassembled WGS sequence"/>
</dbReference>
<dbReference type="Gene3D" id="3.40.50.20">
    <property type="match status" value="1"/>
</dbReference>
<dbReference type="GO" id="GO:0034028">
    <property type="term" value="F:5-(carboxyamino)imidazole ribonucleotide synthase activity"/>
    <property type="evidence" value="ECO:0007669"/>
    <property type="project" value="UniProtKB-UniRule"/>
</dbReference>
<protein>
    <recommendedName>
        <fullName evidence="5 6">N5-carboxyaminoimidazole ribonucleotide synthase</fullName>
        <shortName evidence="5 6">N5-CAIR synthase</shortName>
        <ecNumber evidence="5 6">6.3.4.18</ecNumber>
    </recommendedName>
    <alternativeName>
        <fullName evidence="5 6">5-(carboxyamino)imidazole ribonucleotide synthetase</fullName>
    </alternativeName>
</protein>
<dbReference type="SUPFAM" id="SSF52440">
    <property type="entry name" value="PreATP-grasp domain"/>
    <property type="match status" value="1"/>
</dbReference>
<comment type="catalytic activity">
    <reaction evidence="5 6">
        <text>5-amino-1-(5-phospho-beta-D-ribosyl)imidazole + hydrogencarbonate + ATP = 5-carboxyamino-1-(5-phospho-D-ribosyl)imidazole + ADP + phosphate + 2 H(+)</text>
        <dbReference type="Rhea" id="RHEA:19317"/>
        <dbReference type="ChEBI" id="CHEBI:15378"/>
        <dbReference type="ChEBI" id="CHEBI:17544"/>
        <dbReference type="ChEBI" id="CHEBI:30616"/>
        <dbReference type="ChEBI" id="CHEBI:43474"/>
        <dbReference type="ChEBI" id="CHEBI:58730"/>
        <dbReference type="ChEBI" id="CHEBI:137981"/>
        <dbReference type="ChEBI" id="CHEBI:456216"/>
        <dbReference type="EC" id="6.3.4.18"/>
    </reaction>
</comment>
<dbReference type="SUPFAM" id="SSF51246">
    <property type="entry name" value="Rudiment single hybrid motif"/>
    <property type="match status" value="1"/>
</dbReference>
<comment type="pathway">
    <text evidence="5 6">Purine metabolism; IMP biosynthesis via de novo pathway; 5-amino-1-(5-phospho-D-ribosyl)imidazole-4-carboxylate from 5-amino-1-(5-phospho-D-ribosyl)imidazole (N5-CAIR route): step 1/2.</text>
</comment>
<dbReference type="GO" id="GO:0004638">
    <property type="term" value="F:phosphoribosylaminoimidazole carboxylase activity"/>
    <property type="evidence" value="ECO:0007669"/>
    <property type="project" value="InterPro"/>
</dbReference>
<organism evidence="8 9">
    <name type="scientific">Laceyella tengchongensis</name>
    <dbReference type="NCBI Taxonomy" id="574699"/>
    <lineage>
        <taxon>Bacteria</taxon>
        <taxon>Bacillati</taxon>
        <taxon>Bacillota</taxon>
        <taxon>Bacilli</taxon>
        <taxon>Bacillales</taxon>
        <taxon>Thermoactinomycetaceae</taxon>
        <taxon>Laceyella</taxon>
    </lineage>
</organism>
<dbReference type="InterPro" id="IPR011761">
    <property type="entry name" value="ATP-grasp"/>
</dbReference>
<dbReference type="RefSeq" id="WP_284724637.1">
    <property type="nucleotide sequence ID" value="NZ_FXTU01000011.1"/>
</dbReference>
<dbReference type="InterPro" id="IPR011054">
    <property type="entry name" value="Rudment_hybrid_motif"/>
</dbReference>
<dbReference type="InterPro" id="IPR003135">
    <property type="entry name" value="ATP-grasp_carboxylate-amine"/>
</dbReference>
<dbReference type="Gene3D" id="3.30.1490.20">
    <property type="entry name" value="ATP-grasp fold, A domain"/>
    <property type="match status" value="1"/>
</dbReference>
<dbReference type="PANTHER" id="PTHR11609:SF5">
    <property type="entry name" value="PHOSPHORIBOSYLAMINOIMIDAZOLE CARBOXYLASE"/>
    <property type="match status" value="1"/>
</dbReference>
<comment type="similarity">
    <text evidence="5 6">Belongs to the PurK/PurT family.</text>
</comment>
<dbReference type="EMBL" id="FXTU01000011">
    <property type="protein sequence ID" value="SMP34305.1"/>
    <property type="molecule type" value="Genomic_DNA"/>
</dbReference>
<keyword evidence="9" id="KW-1185">Reference proteome</keyword>
<evidence type="ECO:0000256" key="1">
    <source>
        <dbReference type="ARBA" id="ARBA00022598"/>
    </source>
</evidence>
<dbReference type="NCBIfam" id="NF004676">
    <property type="entry name" value="PRK06019.1-2"/>
    <property type="match status" value="1"/>
</dbReference>
<feature type="binding site" evidence="5">
    <location>
        <begin position="277"/>
        <end position="278"/>
    </location>
    <ligand>
        <name>ATP</name>
        <dbReference type="ChEBI" id="CHEBI:30616"/>
    </ligand>
</feature>
<accession>A0AA46AGY3</accession>
<evidence type="ECO:0000313" key="8">
    <source>
        <dbReference type="EMBL" id="SMP34305.1"/>
    </source>
</evidence>
<feature type="binding site" evidence="5">
    <location>
        <position position="155"/>
    </location>
    <ligand>
        <name>ATP</name>
        <dbReference type="ChEBI" id="CHEBI:30616"/>
    </ligand>
</feature>
<dbReference type="AlphaFoldDB" id="A0AA46AGY3"/>
<gene>
    <name evidence="5 6" type="primary">purK</name>
    <name evidence="8" type="ORF">SAMN06265361_1118</name>
</gene>
<dbReference type="NCBIfam" id="NF004675">
    <property type="entry name" value="PRK06019.1-1"/>
    <property type="match status" value="1"/>
</dbReference>
<feature type="domain" description="ATP-grasp" evidence="7">
    <location>
        <begin position="119"/>
        <end position="307"/>
    </location>
</feature>
<name>A0AA46AGY3_9BACL</name>
<dbReference type="InterPro" id="IPR013815">
    <property type="entry name" value="ATP_grasp_subdomain_1"/>
</dbReference>
<dbReference type="SUPFAM" id="SSF56059">
    <property type="entry name" value="Glutathione synthetase ATP-binding domain-like"/>
    <property type="match status" value="1"/>
</dbReference>
<dbReference type="InterPro" id="IPR016185">
    <property type="entry name" value="PreATP-grasp_dom_sf"/>
</dbReference>
<keyword evidence="4 5" id="KW-0067">ATP-binding</keyword>
<comment type="function">
    <text evidence="6">Catalyzes the ATP-dependent conversion of 5-aminoimidazole ribonucleotide (AIR) and HCO(3)- to N5-carboxyaminoimidazole ribonucleotide (N5-CAIR).</text>
</comment>
<dbReference type="Pfam" id="PF22660">
    <property type="entry name" value="RS_preATP-grasp-like"/>
    <property type="match status" value="1"/>
</dbReference>
<dbReference type="GO" id="GO:0046872">
    <property type="term" value="F:metal ion binding"/>
    <property type="evidence" value="ECO:0007669"/>
    <property type="project" value="InterPro"/>
</dbReference>
<dbReference type="GO" id="GO:0005524">
    <property type="term" value="F:ATP binding"/>
    <property type="evidence" value="ECO:0007669"/>
    <property type="project" value="UniProtKB-UniRule"/>
</dbReference>
<keyword evidence="2 5" id="KW-0547">Nucleotide-binding</keyword>
<keyword evidence="3 5" id="KW-0658">Purine biosynthesis</keyword>
<dbReference type="PROSITE" id="PS50975">
    <property type="entry name" value="ATP_GRASP"/>
    <property type="match status" value="1"/>
</dbReference>
<dbReference type="Pfam" id="PF17769">
    <property type="entry name" value="PurK_C"/>
    <property type="match status" value="1"/>
</dbReference>
<dbReference type="Gene3D" id="3.30.470.20">
    <property type="entry name" value="ATP-grasp fold, B domain"/>
    <property type="match status" value="1"/>
</dbReference>